<feature type="region of interest" description="Disordered" evidence="1">
    <location>
        <begin position="154"/>
        <end position="188"/>
    </location>
</feature>
<feature type="compositionally biased region" description="Polar residues" evidence="1">
    <location>
        <begin position="170"/>
        <end position="188"/>
    </location>
</feature>
<keyword evidence="4" id="KW-1185">Reference proteome</keyword>
<proteinExistence type="predicted"/>
<dbReference type="VEuPathDB" id="FungiDB:PSTT_03888"/>
<gene>
    <name evidence="3" type="ORF">PSTT_03888</name>
</gene>
<feature type="non-terminal residue" evidence="3">
    <location>
        <position position="188"/>
    </location>
</feature>
<protein>
    <submittedName>
        <fullName evidence="3">Uncharacterized protein</fullName>
    </submittedName>
</protein>
<evidence type="ECO:0000256" key="2">
    <source>
        <dbReference type="SAM" id="Phobius"/>
    </source>
</evidence>
<feature type="transmembrane region" description="Helical" evidence="2">
    <location>
        <begin position="80"/>
        <end position="99"/>
    </location>
</feature>
<organism evidence="3 4">
    <name type="scientific">Puccinia striiformis</name>
    <dbReference type="NCBI Taxonomy" id="27350"/>
    <lineage>
        <taxon>Eukaryota</taxon>
        <taxon>Fungi</taxon>
        <taxon>Dikarya</taxon>
        <taxon>Basidiomycota</taxon>
        <taxon>Pucciniomycotina</taxon>
        <taxon>Pucciniomycetes</taxon>
        <taxon>Pucciniales</taxon>
        <taxon>Pucciniaceae</taxon>
        <taxon>Puccinia</taxon>
    </lineage>
</organism>
<keyword evidence="2" id="KW-0472">Membrane</keyword>
<keyword evidence="2" id="KW-1133">Transmembrane helix</keyword>
<name>A0A2S4VUL8_9BASI</name>
<evidence type="ECO:0000313" key="4">
    <source>
        <dbReference type="Proteomes" id="UP000239156"/>
    </source>
</evidence>
<evidence type="ECO:0000256" key="1">
    <source>
        <dbReference type="SAM" id="MobiDB-lite"/>
    </source>
</evidence>
<sequence length="188" mass="21063">MVYLDKIQEWLLEEHNIVTCVSTIDQTLCKMEISLKKKSSDHFEALRPEDGSVSRSRSCGNDACRVKFLANSSDLMNHQFAIEVLFGPVGVLLMGNGVITKRTTLMQAILRILLYGVLGMDIKEKSFKRPDFELFSHSGEGRSGRFREIPAQILSHCGQNDQDPRDATQPAVQQPSELANPQQGLSNR</sequence>
<reference evidence="3" key="1">
    <citation type="submission" date="2017-12" db="EMBL/GenBank/DDBJ databases">
        <title>Gene loss provides genomic basis for host adaptation in cereal stripe rust fungi.</title>
        <authorList>
            <person name="Xia C."/>
        </authorList>
    </citation>
    <scope>NUCLEOTIDE SEQUENCE [LARGE SCALE GENOMIC DNA]</scope>
    <source>
        <strain evidence="3">93-210</strain>
    </source>
</reference>
<accession>A0A2S4VUL8</accession>
<comment type="caution">
    <text evidence="3">The sequence shown here is derived from an EMBL/GenBank/DDBJ whole genome shotgun (WGS) entry which is preliminary data.</text>
</comment>
<keyword evidence="2" id="KW-0812">Transmembrane</keyword>
<evidence type="ECO:0000313" key="3">
    <source>
        <dbReference type="EMBL" id="POW13157.1"/>
    </source>
</evidence>
<dbReference type="AlphaFoldDB" id="A0A2S4VUL8"/>
<dbReference type="Proteomes" id="UP000239156">
    <property type="component" value="Unassembled WGS sequence"/>
</dbReference>
<dbReference type="EMBL" id="PKSL01000026">
    <property type="protein sequence ID" value="POW13157.1"/>
    <property type="molecule type" value="Genomic_DNA"/>
</dbReference>